<keyword evidence="5 8" id="KW-0812">Transmembrane</keyword>
<dbReference type="PANTHER" id="PTHR33508">
    <property type="entry name" value="UPF0056 MEMBRANE PROTEIN YHCE"/>
    <property type="match status" value="1"/>
</dbReference>
<feature type="transmembrane region" description="Helical" evidence="8">
    <location>
        <begin position="12"/>
        <end position="31"/>
    </location>
</feature>
<comment type="similarity">
    <text evidence="2 8">Belongs to the UPF0056 (MarC) family.</text>
</comment>
<dbReference type="GO" id="GO:0005886">
    <property type="term" value="C:plasma membrane"/>
    <property type="evidence" value="ECO:0007669"/>
    <property type="project" value="UniProtKB-SubCell"/>
</dbReference>
<evidence type="ECO:0000256" key="1">
    <source>
        <dbReference type="ARBA" id="ARBA00004429"/>
    </source>
</evidence>
<reference evidence="9" key="1">
    <citation type="submission" date="2022-05" db="EMBL/GenBank/DDBJ databases">
        <authorList>
            <person name="Pankratov T."/>
        </authorList>
    </citation>
    <scope>NUCLEOTIDE SEQUENCE</scope>
    <source>
        <strain evidence="9">BP6-180914</strain>
    </source>
</reference>
<protein>
    <recommendedName>
        <fullName evidence="8">UPF0056 membrane protein</fullName>
    </recommendedName>
</protein>
<dbReference type="InterPro" id="IPR002771">
    <property type="entry name" value="Multi_antbiot-R_MarC"/>
</dbReference>
<keyword evidence="10" id="KW-1185">Reference proteome</keyword>
<proteinExistence type="inferred from homology"/>
<keyword evidence="3" id="KW-1003">Cell membrane</keyword>
<gene>
    <name evidence="9" type="ORF">M8523_13125</name>
</gene>
<keyword evidence="4" id="KW-0997">Cell inner membrane</keyword>
<dbReference type="NCBIfam" id="TIGR00427">
    <property type="entry name" value="NAAT family transporter"/>
    <property type="match status" value="1"/>
</dbReference>
<dbReference type="RefSeq" id="WP_282585325.1">
    <property type="nucleotide sequence ID" value="NZ_JAMOIM010000007.1"/>
</dbReference>
<evidence type="ECO:0000313" key="10">
    <source>
        <dbReference type="Proteomes" id="UP001165667"/>
    </source>
</evidence>
<comment type="subcellular location">
    <subcellularLocation>
        <location evidence="1">Cell inner membrane</location>
        <topology evidence="1">Multi-pass membrane protein</topology>
    </subcellularLocation>
    <subcellularLocation>
        <location evidence="8">Cell membrane</location>
        <topology evidence="8">Multi-pass membrane protein</topology>
    </subcellularLocation>
</comment>
<accession>A0AA41YVP4</accession>
<dbReference type="Proteomes" id="UP001165667">
    <property type="component" value="Unassembled WGS sequence"/>
</dbReference>
<name>A0AA41YVP4_9HYPH</name>
<keyword evidence="7 8" id="KW-0472">Membrane</keyword>
<comment type="caution">
    <text evidence="8">Lacks conserved residue(s) required for the propagation of feature annotation.</text>
</comment>
<feature type="transmembrane region" description="Helical" evidence="8">
    <location>
        <begin position="152"/>
        <end position="173"/>
    </location>
</feature>
<evidence type="ECO:0000313" key="9">
    <source>
        <dbReference type="EMBL" id="MCW6508964.1"/>
    </source>
</evidence>
<feature type="transmembrane region" description="Helical" evidence="8">
    <location>
        <begin position="193"/>
        <end position="219"/>
    </location>
</feature>
<dbReference type="PANTHER" id="PTHR33508:SF2">
    <property type="entry name" value="UPF0056 INNER MEMBRANE PROTEIN MARC"/>
    <property type="match status" value="1"/>
</dbReference>
<dbReference type="AlphaFoldDB" id="A0AA41YVP4"/>
<evidence type="ECO:0000256" key="4">
    <source>
        <dbReference type="ARBA" id="ARBA00022519"/>
    </source>
</evidence>
<evidence type="ECO:0000256" key="2">
    <source>
        <dbReference type="ARBA" id="ARBA00009784"/>
    </source>
</evidence>
<dbReference type="EMBL" id="JAMOIM010000007">
    <property type="protein sequence ID" value="MCW6508964.1"/>
    <property type="molecule type" value="Genomic_DNA"/>
</dbReference>
<evidence type="ECO:0000256" key="6">
    <source>
        <dbReference type="ARBA" id="ARBA00022989"/>
    </source>
</evidence>
<dbReference type="Pfam" id="PF01914">
    <property type="entry name" value="MarC"/>
    <property type="match status" value="1"/>
</dbReference>
<evidence type="ECO:0000256" key="8">
    <source>
        <dbReference type="RuleBase" id="RU362048"/>
    </source>
</evidence>
<sequence>MFEPWTILQDFLLAFSALFSIVNPPGSAFIFGQVTADRSHVQRQILARQVAVYAAAVMLVALWGGVYVLRFFGITVDALRIAGGLVVAVRAWELLSQPERNEARKQVEAAETSNTDDLAFFPLTMPFTTGPGTISVAIALGSNVPGDTTRQVAYVIGASVAALAVAILVWVSYRSADSLLDWLGVGRVRVLSRLFAFLLLCIGTQITLNGATTVLRAVLHP</sequence>
<comment type="caution">
    <text evidence="9">The sequence shown here is derived from an EMBL/GenBank/DDBJ whole genome shotgun (WGS) entry which is preliminary data.</text>
</comment>
<keyword evidence="6 8" id="KW-1133">Transmembrane helix</keyword>
<evidence type="ECO:0000256" key="3">
    <source>
        <dbReference type="ARBA" id="ARBA00022475"/>
    </source>
</evidence>
<evidence type="ECO:0000256" key="7">
    <source>
        <dbReference type="ARBA" id="ARBA00023136"/>
    </source>
</evidence>
<organism evidence="9 10">
    <name type="scientific">Lichenifustis flavocetrariae</name>
    <dbReference type="NCBI Taxonomy" id="2949735"/>
    <lineage>
        <taxon>Bacteria</taxon>
        <taxon>Pseudomonadati</taxon>
        <taxon>Pseudomonadota</taxon>
        <taxon>Alphaproteobacteria</taxon>
        <taxon>Hyphomicrobiales</taxon>
        <taxon>Lichenihabitantaceae</taxon>
        <taxon>Lichenifustis</taxon>
    </lineage>
</organism>
<evidence type="ECO:0000256" key="5">
    <source>
        <dbReference type="ARBA" id="ARBA00022692"/>
    </source>
</evidence>
<feature type="transmembrane region" description="Helical" evidence="8">
    <location>
        <begin position="51"/>
        <end position="72"/>
    </location>
</feature>